<dbReference type="Gene3D" id="1.20.950.20">
    <property type="entry name" value="Transmembrane di-heme cytochromes, Chain C"/>
    <property type="match status" value="1"/>
</dbReference>
<reference evidence="16" key="1">
    <citation type="journal article" date="2019" name="Int. J. Syst. Evol. Microbiol.">
        <title>The Global Catalogue of Microorganisms (GCM) 10K type strain sequencing project: providing services to taxonomists for standard genome sequencing and annotation.</title>
        <authorList>
            <consortium name="The Broad Institute Genomics Platform"/>
            <consortium name="The Broad Institute Genome Sequencing Center for Infectious Disease"/>
            <person name="Wu L."/>
            <person name="Ma J."/>
        </authorList>
    </citation>
    <scope>NUCLEOTIDE SEQUENCE [LARGE SCALE GENOMIC DNA]</scope>
    <source>
        <strain evidence="16">VKM B-3226</strain>
    </source>
</reference>
<evidence type="ECO:0000256" key="12">
    <source>
        <dbReference type="ARBA" id="ARBA00023136"/>
    </source>
</evidence>
<dbReference type="InterPro" id="IPR023234">
    <property type="entry name" value="NarG-like_domain"/>
</dbReference>
<evidence type="ECO:0000256" key="3">
    <source>
        <dbReference type="ARBA" id="ARBA00022475"/>
    </source>
</evidence>
<feature type="transmembrane region" description="Helical" evidence="13">
    <location>
        <begin position="86"/>
        <end position="107"/>
    </location>
</feature>
<dbReference type="InterPro" id="IPR003816">
    <property type="entry name" value="Nitrate_red_gam"/>
</dbReference>
<evidence type="ECO:0000256" key="9">
    <source>
        <dbReference type="ARBA" id="ARBA00023002"/>
    </source>
</evidence>
<evidence type="ECO:0000256" key="1">
    <source>
        <dbReference type="ARBA" id="ARBA00004651"/>
    </source>
</evidence>
<dbReference type="EMBL" id="JBHRXE010000011">
    <property type="protein sequence ID" value="MFC3568856.1"/>
    <property type="molecule type" value="Genomic_DNA"/>
</dbReference>
<dbReference type="Pfam" id="PF02665">
    <property type="entry name" value="Nitrate_red_gam"/>
    <property type="match status" value="1"/>
</dbReference>
<sequence length="267" mass="29208">MNNFLFGIYPYIAITVMVFGSIVRYERDPFTWKSSSSQLLRRRQFVIGSVLFHVGVLVILGGHLVGLLTPIAVFDALGISHGAKQVLAMAAGGIAGLMALVGGAILLQRRLTDPRIRANSTLADTGILALLMLQLVLGLGTIFVSAGHLDGHEMVKFMNWAQGVVYFGTDPAAHLADVSWIFKVHIVLGLTIFLLFPFTRLVHMLSAPVRYLWRPGYQIVRSKRGARRGVGLSPLPRDAEAREALARKVAAHDLARQRPEPLPQAAE</sequence>
<dbReference type="Proteomes" id="UP001595596">
    <property type="component" value="Unassembled WGS sequence"/>
</dbReference>
<evidence type="ECO:0000256" key="13">
    <source>
        <dbReference type="SAM" id="Phobius"/>
    </source>
</evidence>
<evidence type="ECO:0000259" key="14">
    <source>
        <dbReference type="Pfam" id="PF02665"/>
    </source>
</evidence>
<dbReference type="NCBIfam" id="TIGR00351">
    <property type="entry name" value="narI"/>
    <property type="match status" value="1"/>
</dbReference>
<evidence type="ECO:0000256" key="10">
    <source>
        <dbReference type="ARBA" id="ARBA00023004"/>
    </source>
</evidence>
<dbReference type="InterPro" id="IPR036197">
    <property type="entry name" value="NarG-like_sf"/>
</dbReference>
<keyword evidence="12 13" id="KW-0472">Membrane</keyword>
<name>A0ABV7RY05_9RHOB</name>
<feature type="transmembrane region" description="Helical" evidence="13">
    <location>
        <begin position="127"/>
        <end position="149"/>
    </location>
</feature>
<dbReference type="PANTHER" id="PTHR30598">
    <property type="entry name" value="NITRATE REDUCTASE PRIVATE CHAPERONE, REDOX ENZYME MATURATION PROTEIN REMP FAMILY"/>
    <property type="match status" value="1"/>
</dbReference>
<keyword evidence="11" id="KW-0534">Nitrate assimilation</keyword>
<feature type="domain" description="NarG-like" evidence="14">
    <location>
        <begin position="2"/>
        <end position="223"/>
    </location>
</feature>
<evidence type="ECO:0000256" key="11">
    <source>
        <dbReference type="ARBA" id="ARBA00023063"/>
    </source>
</evidence>
<dbReference type="InterPro" id="IPR051936">
    <property type="entry name" value="Heme-iron_electron_transfer"/>
</dbReference>
<keyword evidence="9" id="KW-0560">Oxidoreductase</keyword>
<keyword evidence="6" id="KW-0479">Metal-binding</keyword>
<keyword evidence="3" id="KW-1003">Cell membrane</keyword>
<accession>A0ABV7RY05</accession>
<keyword evidence="2" id="KW-0813">Transport</keyword>
<evidence type="ECO:0000256" key="7">
    <source>
        <dbReference type="ARBA" id="ARBA00022982"/>
    </source>
</evidence>
<feature type="transmembrane region" description="Helical" evidence="13">
    <location>
        <begin position="45"/>
        <end position="74"/>
    </location>
</feature>
<evidence type="ECO:0000256" key="8">
    <source>
        <dbReference type="ARBA" id="ARBA00022989"/>
    </source>
</evidence>
<keyword evidence="4" id="KW-0349">Heme</keyword>
<evidence type="ECO:0000256" key="5">
    <source>
        <dbReference type="ARBA" id="ARBA00022692"/>
    </source>
</evidence>
<dbReference type="RefSeq" id="WP_289893928.1">
    <property type="nucleotide sequence ID" value="NZ_JBHRXE010000011.1"/>
</dbReference>
<feature type="transmembrane region" description="Helical" evidence="13">
    <location>
        <begin position="6"/>
        <end position="25"/>
    </location>
</feature>
<evidence type="ECO:0000256" key="2">
    <source>
        <dbReference type="ARBA" id="ARBA00022448"/>
    </source>
</evidence>
<evidence type="ECO:0000313" key="15">
    <source>
        <dbReference type="EMBL" id="MFC3568856.1"/>
    </source>
</evidence>
<protein>
    <submittedName>
        <fullName evidence="15">Respiratory nitrate reductase subunit gamma</fullName>
    </submittedName>
</protein>
<keyword evidence="5 13" id="KW-0812">Transmembrane</keyword>
<keyword evidence="16" id="KW-1185">Reference proteome</keyword>
<gene>
    <name evidence="15" type="primary">narI</name>
    <name evidence="15" type="ORF">ACFOMP_05270</name>
</gene>
<evidence type="ECO:0000313" key="16">
    <source>
        <dbReference type="Proteomes" id="UP001595596"/>
    </source>
</evidence>
<keyword evidence="8 13" id="KW-1133">Transmembrane helix</keyword>
<comment type="caution">
    <text evidence="15">The sequence shown here is derived from an EMBL/GenBank/DDBJ whole genome shotgun (WGS) entry which is preliminary data.</text>
</comment>
<keyword evidence="10" id="KW-0408">Iron</keyword>
<evidence type="ECO:0000256" key="6">
    <source>
        <dbReference type="ARBA" id="ARBA00022723"/>
    </source>
</evidence>
<dbReference type="SUPFAM" id="SSF103501">
    <property type="entry name" value="Respiratory nitrate reductase 1 gamma chain"/>
    <property type="match status" value="1"/>
</dbReference>
<feature type="transmembrane region" description="Helical" evidence="13">
    <location>
        <begin position="180"/>
        <end position="202"/>
    </location>
</feature>
<evidence type="ECO:0000256" key="4">
    <source>
        <dbReference type="ARBA" id="ARBA00022617"/>
    </source>
</evidence>
<proteinExistence type="predicted"/>
<organism evidence="15 16">
    <name type="scientific">Paracoccus simplex</name>
    <dbReference type="NCBI Taxonomy" id="2086346"/>
    <lineage>
        <taxon>Bacteria</taxon>
        <taxon>Pseudomonadati</taxon>
        <taxon>Pseudomonadota</taxon>
        <taxon>Alphaproteobacteria</taxon>
        <taxon>Rhodobacterales</taxon>
        <taxon>Paracoccaceae</taxon>
        <taxon>Paracoccus</taxon>
    </lineage>
</organism>
<comment type="subcellular location">
    <subcellularLocation>
        <location evidence="1">Cell membrane</location>
        <topology evidence="1">Multi-pass membrane protein</topology>
    </subcellularLocation>
</comment>
<keyword evidence="7" id="KW-0249">Electron transport</keyword>
<dbReference type="PANTHER" id="PTHR30598:SF3">
    <property type="entry name" value="RESPIRATORY NITRATE REDUCTASE 1 GAMMA CHAIN"/>
    <property type="match status" value="1"/>
</dbReference>